<evidence type="ECO:0000313" key="12">
    <source>
        <dbReference type="Proteomes" id="UP001243757"/>
    </source>
</evidence>
<keyword evidence="5 8" id="KW-0012">Acyltransferase</keyword>
<dbReference type="NCBIfam" id="TIGR01349">
    <property type="entry name" value="PDHac_trf_mito"/>
    <property type="match status" value="1"/>
</dbReference>
<evidence type="ECO:0000256" key="8">
    <source>
        <dbReference type="RuleBase" id="RU361137"/>
    </source>
</evidence>
<dbReference type="Gene3D" id="2.40.50.100">
    <property type="match status" value="1"/>
</dbReference>
<dbReference type="SUPFAM" id="SSF47005">
    <property type="entry name" value="Peripheral subunit-binding domain of 2-oxo acid dehydrogenase complex"/>
    <property type="match status" value="1"/>
</dbReference>
<comment type="cofactor">
    <cofactor evidence="8">
        <name>(R)-lipoate</name>
        <dbReference type="ChEBI" id="CHEBI:83088"/>
    </cofactor>
    <text evidence="8">Binds 1 lipoyl cofactor covalently.</text>
</comment>
<dbReference type="Gene3D" id="3.30.559.10">
    <property type="entry name" value="Chloramphenicol acetyltransferase-like domain"/>
    <property type="match status" value="1"/>
</dbReference>
<dbReference type="SUPFAM" id="SSF52777">
    <property type="entry name" value="CoA-dependent acyltransferases"/>
    <property type="match status" value="1"/>
</dbReference>
<dbReference type="PROSITE" id="PS00189">
    <property type="entry name" value="LIPOYL"/>
    <property type="match status" value="1"/>
</dbReference>
<gene>
    <name evidence="11" type="ORF">QO033_25055</name>
</gene>
<dbReference type="EC" id="2.3.1.12" evidence="8"/>
<dbReference type="Pfam" id="PF02817">
    <property type="entry name" value="E3_binding"/>
    <property type="match status" value="1"/>
</dbReference>
<dbReference type="EMBL" id="JASNJD010000045">
    <property type="protein sequence ID" value="MDK3020953.1"/>
    <property type="molecule type" value="Genomic_DNA"/>
</dbReference>
<evidence type="ECO:0000259" key="9">
    <source>
        <dbReference type="PROSITE" id="PS50968"/>
    </source>
</evidence>
<feature type="domain" description="Peripheral subunit-binding (PSBD)" evidence="10">
    <location>
        <begin position="126"/>
        <end position="163"/>
    </location>
</feature>
<dbReference type="InterPro" id="IPR045257">
    <property type="entry name" value="E2/Pdx1"/>
</dbReference>
<dbReference type="PROSITE" id="PS50968">
    <property type="entry name" value="BIOTINYL_LIPOYL"/>
    <property type="match status" value="1"/>
</dbReference>
<comment type="function">
    <text evidence="6">The pyruvate dehydrogenase complex catalyzes the overall conversion of pyruvate to acetyl-CoA and CO(2). It contains multiple copies of three enzymatic components: pyruvate dehydrogenase (E1), dihydrolipoamide acetyltransferase (E2) and lipoamide dehydrogenase (E3).</text>
</comment>
<proteinExistence type="inferred from homology"/>
<dbReference type="InterPro" id="IPR006257">
    <property type="entry name" value="LAT1"/>
</dbReference>
<dbReference type="CDD" id="cd06849">
    <property type="entry name" value="lipoyl_domain"/>
    <property type="match status" value="1"/>
</dbReference>
<evidence type="ECO:0000256" key="2">
    <source>
        <dbReference type="ARBA" id="ARBA00011484"/>
    </source>
</evidence>
<evidence type="ECO:0000259" key="10">
    <source>
        <dbReference type="PROSITE" id="PS51826"/>
    </source>
</evidence>
<protein>
    <recommendedName>
        <fullName evidence="8">Acetyltransferase component of pyruvate dehydrogenase complex</fullName>
        <ecNumber evidence="8">2.3.1.12</ecNumber>
    </recommendedName>
</protein>
<comment type="caution">
    <text evidence="11">The sequence shown here is derived from an EMBL/GenBank/DDBJ whole genome shotgun (WGS) entry which is preliminary data.</text>
</comment>
<name>A0ABT7F8K3_9RHOB</name>
<dbReference type="Pfam" id="PF00198">
    <property type="entry name" value="2-oxoacid_dh"/>
    <property type="match status" value="1"/>
</dbReference>
<accession>A0ABT7F8K3</accession>
<dbReference type="InterPro" id="IPR004167">
    <property type="entry name" value="PSBD"/>
</dbReference>
<evidence type="ECO:0000256" key="5">
    <source>
        <dbReference type="ARBA" id="ARBA00023315"/>
    </source>
</evidence>
<dbReference type="PROSITE" id="PS51826">
    <property type="entry name" value="PSBD"/>
    <property type="match status" value="1"/>
</dbReference>
<reference evidence="11 12" key="1">
    <citation type="submission" date="2023-05" db="EMBL/GenBank/DDBJ databases">
        <title>Pseudodonghicola sp. nov.</title>
        <authorList>
            <person name="Huang J."/>
        </authorList>
    </citation>
    <scope>NUCLEOTIDE SEQUENCE [LARGE SCALE GENOMIC DNA]</scope>
    <source>
        <strain evidence="11 12">IC7</strain>
    </source>
</reference>
<dbReference type="InterPro" id="IPR000089">
    <property type="entry name" value="Biotin_lipoyl"/>
</dbReference>
<dbReference type="InterPro" id="IPR011053">
    <property type="entry name" value="Single_hybrid_motif"/>
</dbReference>
<dbReference type="Gene3D" id="4.10.320.10">
    <property type="entry name" value="E3-binding domain"/>
    <property type="match status" value="1"/>
</dbReference>
<evidence type="ECO:0000256" key="4">
    <source>
        <dbReference type="ARBA" id="ARBA00022823"/>
    </source>
</evidence>
<evidence type="ECO:0000256" key="1">
    <source>
        <dbReference type="ARBA" id="ARBA00007317"/>
    </source>
</evidence>
<comment type="subunit">
    <text evidence="2">Forms a 24-polypeptide structural core with octahedral symmetry.</text>
</comment>
<dbReference type="SUPFAM" id="SSF51230">
    <property type="entry name" value="Single hybrid motif"/>
    <property type="match status" value="1"/>
</dbReference>
<keyword evidence="3 8" id="KW-0808">Transferase</keyword>
<dbReference type="Pfam" id="PF00364">
    <property type="entry name" value="Biotin_lipoyl"/>
    <property type="match status" value="1"/>
</dbReference>
<dbReference type="InterPro" id="IPR036625">
    <property type="entry name" value="E3-bd_dom_sf"/>
</dbReference>
<keyword evidence="12" id="KW-1185">Reference proteome</keyword>
<dbReference type="Proteomes" id="UP001243757">
    <property type="component" value="Unassembled WGS sequence"/>
</dbReference>
<evidence type="ECO:0000256" key="6">
    <source>
        <dbReference type="ARBA" id="ARBA00025211"/>
    </source>
</evidence>
<dbReference type="InterPro" id="IPR023213">
    <property type="entry name" value="CAT-like_dom_sf"/>
</dbReference>
<keyword evidence="4 8" id="KW-0450">Lipoyl</keyword>
<comment type="catalytic activity">
    <reaction evidence="7 8">
        <text>N(6)-[(R)-dihydrolipoyl]-L-lysyl-[protein] + acetyl-CoA = N(6)-[(R)-S(8)-acetyldihydrolipoyl]-L-lysyl-[protein] + CoA</text>
        <dbReference type="Rhea" id="RHEA:17017"/>
        <dbReference type="Rhea" id="RHEA-COMP:10475"/>
        <dbReference type="Rhea" id="RHEA-COMP:10478"/>
        <dbReference type="ChEBI" id="CHEBI:57287"/>
        <dbReference type="ChEBI" id="CHEBI:57288"/>
        <dbReference type="ChEBI" id="CHEBI:83100"/>
        <dbReference type="ChEBI" id="CHEBI:83111"/>
        <dbReference type="EC" id="2.3.1.12"/>
    </reaction>
</comment>
<dbReference type="PANTHER" id="PTHR23151">
    <property type="entry name" value="DIHYDROLIPOAMIDE ACETYL/SUCCINYL-TRANSFERASE-RELATED"/>
    <property type="match status" value="1"/>
</dbReference>
<keyword evidence="11" id="KW-0670">Pyruvate</keyword>
<dbReference type="GO" id="GO:0004742">
    <property type="term" value="F:dihydrolipoyllysine-residue acetyltransferase activity"/>
    <property type="evidence" value="ECO:0007669"/>
    <property type="project" value="UniProtKB-EC"/>
</dbReference>
<dbReference type="RefSeq" id="WP_284483417.1">
    <property type="nucleotide sequence ID" value="NZ_JASNJD010000045.1"/>
</dbReference>
<feature type="domain" description="Lipoyl-binding" evidence="9">
    <location>
        <begin position="2"/>
        <end position="77"/>
    </location>
</feature>
<comment type="similarity">
    <text evidence="1 8">Belongs to the 2-oxoacid dehydrogenase family.</text>
</comment>
<dbReference type="InterPro" id="IPR003016">
    <property type="entry name" value="2-oxoA_DH_lipoyl-BS"/>
</dbReference>
<evidence type="ECO:0000313" key="11">
    <source>
        <dbReference type="EMBL" id="MDK3020953.1"/>
    </source>
</evidence>
<evidence type="ECO:0000256" key="7">
    <source>
        <dbReference type="ARBA" id="ARBA00048370"/>
    </source>
</evidence>
<dbReference type="InterPro" id="IPR001078">
    <property type="entry name" value="2-oxoacid_DH_actylTfrase"/>
</dbReference>
<evidence type="ECO:0000256" key="3">
    <source>
        <dbReference type="ARBA" id="ARBA00022679"/>
    </source>
</evidence>
<organism evidence="11 12">
    <name type="scientific">Pseudodonghicola flavimaris</name>
    <dbReference type="NCBI Taxonomy" id="3050036"/>
    <lineage>
        <taxon>Bacteria</taxon>
        <taxon>Pseudomonadati</taxon>
        <taxon>Pseudomonadota</taxon>
        <taxon>Alphaproteobacteria</taxon>
        <taxon>Rhodobacterales</taxon>
        <taxon>Paracoccaceae</taxon>
        <taxon>Pseudodonghicola</taxon>
    </lineage>
</organism>
<dbReference type="PANTHER" id="PTHR23151:SF90">
    <property type="entry name" value="DIHYDROLIPOYLLYSINE-RESIDUE ACETYLTRANSFERASE COMPONENT OF PYRUVATE DEHYDROGENASE COMPLEX, MITOCHONDRIAL-RELATED"/>
    <property type="match status" value="1"/>
</dbReference>
<sequence>MPKEIILPSLSAGMEDAVIATWLKAEGEAVQAGEALAEVETDKATMEFEAETDGVMGRILVPAGDRADVNAVIAVLLLEGEDASVLDGYAPGGAPGGSAAAETVAAPEAAPKAEAAPAAAPSDKIAASPLARRIAAQKGVELTGLSGSGPRGRVVRIDVERAAEAGTGAPVMAPAPAPNLAGIGEHEAIPHTGMRRTIARRLLESKTTVPHFYLEADCDIEALLALRAQVNAGRETAERISVNDFIVKAVAQALVKVPAANAIWTDEAVLQLKSVDISVAVATDGGLITPVLRNADQKSLGALSSEMRALAAKARDGRLKPDEYQGGGFSLSNLGMYGVKRFSAIINPPQSCILAVGAAEKRPVGRGDQIVLAPVMSVTLSVDHRSVDGAVGAAWLAAFKAGIETPMGLLL</sequence>